<comment type="caution">
    <text evidence="1">The sequence shown here is derived from an EMBL/GenBank/DDBJ whole genome shotgun (WGS) entry which is preliminary data.</text>
</comment>
<keyword evidence="2" id="KW-1185">Reference proteome</keyword>
<proteinExistence type="predicted"/>
<accession>A0A9P4ITW4</accession>
<dbReference type="AlphaFoldDB" id="A0A9P4ITW4"/>
<dbReference type="EMBL" id="ML996093">
    <property type="protein sequence ID" value="KAF2148281.1"/>
    <property type="molecule type" value="Genomic_DNA"/>
</dbReference>
<sequence>MDPGGSENVVLAVGSVWWSSGCGLAQDQKGSRLAVGGRRRGVCSSNAINIASDASKPHRQARHCQDVGDVPCHRF</sequence>
<protein>
    <submittedName>
        <fullName evidence="1">Uncharacterized protein</fullName>
    </submittedName>
</protein>
<reference evidence="1" key="1">
    <citation type="journal article" date="2020" name="Stud. Mycol.">
        <title>101 Dothideomycetes genomes: a test case for predicting lifestyles and emergence of pathogens.</title>
        <authorList>
            <person name="Haridas S."/>
            <person name="Albert R."/>
            <person name="Binder M."/>
            <person name="Bloem J."/>
            <person name="Labutti K."/>
            <person name="Salamov A."/>
            <person name="Andreopoulos B."/>
            <person name="Baker S."/>
            <person name="Barry K."/>
            <person name="Bills G."/>
            <person name="Bluhm B."/>
            <person name="Cannon C."/>
            <person name="Castanera R."/>
            <person name="Culley D."/>
            <person name="Daum C."/>
            <person name="Ezra D."/>
            <person name="Gonzalez J."/>
            <person name="Henrissat B."/>
            <person name="Kuo A."/>
            <person name="Liang C."/>
            <person name="Lipzen A."/>
            <person name="Lutzoni F."/>
            <person name="Magnuson J."/>
            <person name="Mondo S."/>
            <person name="Nolan M."/>
            <person name="Ohm R."/>
            <person name="Pangilinan J."/>
            <person name="Park H.-J."/>
            <person name="Ramirez L."/>
            <person name="Alfaro M."/>
            <person name="Sun H."/>
            <person name="Tritt A."/>
            <person name="Yoshinaga Y."/>
            <person name="Zwiers L.-H."/>
            <person name="Turgeon B."/>
            <person name="Goodwin S."/>
            <person name="Spatafora J."/>
            <person name="Crous P."/>
            <person name="Grigoriev I."/>
        </authorList>
    </citation>
    <scope>NUCLEOTIDE SEQUENCE</scope>
    <source>
        <strain evidence="1">CBS 260.36</strain>
    </source>
</reference>
<dbReference type="Proteomes" id="UP000799439">
    <property type="component" value="Unassembled WGS sequence"/>
</dbReference>
<gene>
    <name evidence="1" type="ORF">K461DRAFT_60023</name>
</gene>
<evidence type="ECO:0000313" key="1">
    <source>
        <dbReference type="EMBL" id="KAF2148281.1"/>
    </source>
</evidence>
<evidence type="ECO:0000313" key="2">
    <source>
        <dbReference type="Proteomes" id="UP000799439"/>
    </source>
</evidence>
<organism evidence="1 2">
    <name type="scientific">Myriangium duriaei CBS 260.36</name>
    <dbReference type="NCBI Taxonomy" id="1168546"/>
    <lineage>
        <taxon>Eukaryota</taxon>
        <taxon>Fungi</taxon>
        <taxon>Dikarya</taxon>
        <taxon>Ascomycota</taxon>
        <taxon>Pezizomycotina</taxon>
        <taxon>Dothideomycetes</taxon>
        <taxon>Dothideomycetidae</taxon>
        <taxon>Myriangiales</taxon>
        <taxon>Myriangiaceae</taxon>
        <taxon>Myriangium</taxon>
    </lineage>
</organism>
<name>A0A9P4ITW4_9PEZI</name>